<evidence type="ECO:0000256" key="2">
    <source>
        <dbReference type="SAM" id="SignalP"/>
    </source>
</evidence>
<feature type="chain" id="PRO_5025610087" evidence="2">
    <location>
        <begin position="27"/>
        <end position="149"/>
    </location>
</feature>
<organism evidence="3 4">
    <name type="scientific">Hibiscus syriacus</name>
    <name type="common">Rose of Sharon</name>
    <dbReference type="NCBI Taxonomy" id="106335"/>
    <lineage>
        <taxon>Eukaryota</taxon>
        <taxon>Viridiplantae</taxon>
        <taxon>Streptophyta</taxon>
        <taxon>Embryophyta</taxon>
        <taxon>Tracheophyta</taxon>
        <taxon>Spermatophyta</taxon>
        <taxon>Magnoliopsida</taxon>
        <taxon>eudicotyledons</taxon>
        <taxon>Gunneridae</taxon>
        <taxon>Pentapetalae</taxon>
        <taxon>rosids</taxon>
        <taxon>malvids</taxon>
        <taxon>Malvales</taxon>
        <taxon>Malvaceae</taxon>
        <taxon>Malvoideae</taxon>
        <taxon>Hibiscus</taxon>
    </lineage>
</organism>
<comment type="caution">
    <text evidence="3">The sequence shown here is derived from an EMBL/GenBank/DDBJ whole genome shotgun (WGS) entry which is preliminary data.</text>
</comment>
<dbReference type="EMBL" id="VEPZ02001417">
    <property type="protein sequence ID" value="KAE8674507.1"/>
    <property type="molecule type" value="Genomic_DNA"/>
</dbReference>
<keyword evidence="2" id="KW-0732">Signal</keyword>
<evidence type="ECO:0000256" key="1">
    <source>
        <dbReference type="SAM" id="MobiDB-lite"/>
    </source>
</evidence>
<protein>
    <submittedName>
        <fullName evidence="3">Uncharacterized protein</fullName>
    </submittedName>
</protein>
<sequence>MGEQRQFLCFRLSWLSSAAAARPVAAAHPAAQTETPSQPKITIPVQQPPFRPAGTVPKQTPPTHAQAPTRKKEPQPVSASRGAIQTLDTSQTRTPSWVPRQARAVSVPPSRIVSQPQSTEQTVSKQRSSSHLTSPPTGQTSPQSSSPSH</sequence>
<feature type="compositionally biased region" description="Polar residues" evidence="1">
    <location>
        <begin position="112"/>
        <end position="132"/>
    </location>
</feature>
<feature type="signal peptide" evidence="2">
    <location>
        <begin position="1"/>
        <end position="26"/>
    </location>
</feature>
<keyword evidence="4" id="KW-1185">Reference proteome</keyword>
<accession>A0A6A2YGH2</accession>
<name>A0A6A2YGH2_HIBSY</name>
<feature type="compositionally biased region" description="Low complexity" evidence="1">
    <location>
        <begin position="133"/>
        <end position="149"/>
    </location>
</feature>
<dbReference type="Proteomes" id="UP000436088">
    <property type="component" value="Unassembled WGS sequence"/>
</dbReference>
<dbReference type="AlphaFoldDB" id="A0A6A2YGH2"/>
<feature type="compositionally biased region" description="Polar residues" evidence="1">
    <location>
        <begin position="86"/>
        <end position="95"/>
    </location>
</feature>
<gene>
    <name evidence="3" type="ORF">F3Y22_tig00111745pilonHSYRG00015</name>
</gene>
<reference evidence="3" key="1">
    <citation type="submission" date="2019-09" db="EMBL/GenBank/DDBJ databases">
        <title>Draft genome information of white flower Hibiscus syriacus.</title>
        <authorList>
            <person name="Kim Y.-M."/>
        </authorList>
    </citation>
    <scope>NUCLEOTIDE SEQUENCE [LARGE SCALE GENOMIC DNA]</scope>
    <source>
        <strain evidence="3">YM2019G1</strain>
    </source>
</reference>
<evidence type="ECO:0000313" key="3">
    <source>
        <dbReference type="EMBL" id="KAE8674507.1"/>
    </source>
</evidence>
<feature type="compositionally biased region" description="Low complexity" evidence="1">
    <location>
        <begin position="20"/>
        <end position="31"/>
    </location>
</feature>
<evidence type="ECO:0000313" key="4">
    <source>
        <dbReference type="Proteomes" id="UP000436088"/>
    </source>
</evidence>
<proteinExistence type="predicted"/>
<feature type="region of interest" description="Disordered" evidence="1">
    <location>
        <begin position="20"/>
        <end position="149"/>
    </location>
</feature>